<evidence type="ECO:0000256" key="1">
    <source>
        <dbReference type="SAM" id="Phobius"/>
    </source>
</evidence>
<dbReference type="Proteomes" id="UP001162131">
    <property type="component" value="Unassembled WGS sequence"/>
</dbReference>
<dbReference type="AlphaFoldDB" id="A0AAU9K518"/>
<evidence type="ECO:0000313" key="2">
    <source>
        <dbReference type="EMBL" id="CAG9332109.1"/>
    </source>
</evidence>
<feature type="transmembrane region" description="Helical" evidence="1">
    <location>
        <begin position="34"/>
        <end position="54"/>
    </location>
</feature>
<name>A0AAU9K518_9CILI</name>
<dbReference type="EMBL" id="CAJZBQ010000054">
    <property type="protein sequence ID" value="CAG9332109.1"/>
    <property type="molecule type" value="Genomic_DNA"/>
</dbReference>
<evidence type="ECO:0008006" key="4">
    <source>
        <dbReference type="Google" id="ProtNLM"/>
    </source>
</evidence>
<feature type="transmembrane region" description="Helical" evidence="1">
    <location>
        <begin position="176"/>
        <end position="197"/>
    </location>
</feature>
<keyword evidence="3" id="KW-1185">Reference proteome</keyword>
<keyword evidence="1" id="KW-1133">Transmembrane helix</keyword>
<reference evidence="2" key="1">
    <citation type="submission" date="2021-09" db="EMBL/GenBank/DDBJ databases">
        <authorList>
            <consortium name="AG Swart"/>
            <person name="Singh M."/>
            <person name="Singh A."/>
            <person name="Seah K."/>
            <person name="Emmerich C."/>
        </authorList>
    </citation>
    <scope>NUCLEOTIDE SEQUENCE</scope>
    <source>
        <strain evidence="2">ATCC30299</strain>
    </source>
</reference>
<gene>
    <name evidence="2" type="ORF">BSTOLATCC_MIC55564</name>
</gene>
<keyword evidence="1" id="KW-0812">Transmembrane</keyword>
<keyword evidence="1" id="KW-0472">Membrane</keyword>
<feature type="transmembrane region" description="Helical" evidence="1">
    <location>
        <begin position="143"/>
        <end position="161"/>
    </location>
</feature>
<protein>
    <recommendedName>
        <fullName evidence="4">Transmembrane protein</fullName>
    </recommendedName>
</protein>
<feature type="transmembrane region" description="Helical" evidence="1">
    <location>
        <begin position="109"/>
        <end position="131"/>
    </location>
</feature>
<comment type="caution">
    <text evidence="2">The sequence shown here is derived from an EMBL/GenBank/DDBJ whole genome shotgun (WGS) entry which is preliminary data.</text>
</comment>
<evidence type="ECO:0000313" key="3">
    <source>
        <dbReference type="Proteomes" id="UP001162131"/>
    </source>
</evidence>
<accession>A0AAU9K518</accession>
<organism evidence="2 3">
    <name type="scientific">Blepharisma stoltei</name>
    <dbReference type="NCBI Taxonomy" id="1481888"/>
    <lineage>
        <taxon>Eukaryota</taxon>
        <taxon>Sar</taxon>
        <taxon>Alveolata</taxon>
        <taxon>Ciliophora</taxon>
        <taxon>Postciliodesmatophora</taxon>
        <taxon>Heterotrichea</taxon>
        <taxon>Heterotrichida</taxon>
        <taxon>Blepharismidae</taxon>
        <taxon>Blepharisma</taxon>
    </lineage>
</organism>
<proteinExistence type="predicted"/>
<sequence length="223" mass="25981">MNMFNKKSDIYQALYSDIRQRMNSYAVWNLKKNILGRFILIALMITACIVPWYYESDDLPYVFLFMLCDIEYNSTKCKNYWTLYDDNNCGSSNSSYCDKIEKNRLAGEVYLFATLIMIFLILLSIFGVYSTYSKRLRCCKTDWANFIFPIAQSGIVSFWIWKSTYKISYNSGIEPGTTIGIAVFIFQVCIVFHYFLFKSELSEDKHSLSDESLPNGDQGYSIN</sequence>